<dbReference type="GO" id="GO:0004309">
    <property type="term" value="F:exopolyphosphatase activity"/>
    <property type="evidence" value="ECO:0007669"/>
    <property type="project" value="TreeGrafter"/>
</dbReference>
<evidence type="ECO:0000313" key="4">
    <source>
        <dbReference type="Proteomes" id="UP000696485"/>
    </source>
</evidence>
<feature type="domain" description="DHHA2" evidence="2">
    <location>
        <begin position="177"/>
        <end position="297"/>
    </location>
</feature>
<keyword evidence="4" id="KW-1185">Reference proteome</keyword>
<feature type="chain" id="PRO_5040244203" evidence="1">
    <location>
        <begin position="27"/>
        <end position="308"/>
    </location>
</feature>
<dbReference type="InterPro" id="IPR038763">
    <property type="entry name" value="DHH_sf"/>
</dbReference>
<protein>
    <submittedName>
        <fullName evidence="3">Exopolyphosphatase</fullName>
    </submittedName>
</protein>
<dbReference type="PANTHER" id="PTHR12112:SF39">
    <property type="entry name" value="EG:152A3.5 PROTEIN (FBGN0003116_PN PROTEIN)"/>
    <property type="match status" value="1"/>
</dbReference>
<gene>
    <name evidence="3" type="primary">PPX1</name>
    <name evidence="3" type="ORF">BG006_010882</name>
</gene>
<keyword evidence="1" id="KW-0732">Signal</keyword>
<organism evidence="3 4">
    <name type="scientific">Podila minutissima</name>
    <dbReference type="NCBI Taxonomy" id="64525"/>
    <lineage>
        <taxon>Eukaryota</taxon>
        <taxon>Fungi</taxon>
        <taxon>Fungi incertae sedis</taxon>
        <taxon>Mucoromycota</taxon>
        <taxon>Mortierellomycotina</taxon>
        <taxon>Mortierellomycetes</taxon>
        <taxon>Mortierellales</taxon>
        <taxon>Mortierellaceae</taxon>
        <taxon>Podila</taxon>
    </lineage>
</organism>
<proteinExistence type="predicted"/>
<dbReference type="EMBL" id="JAAAUY010000896">
    <property type="protein sequence ID" value="KAF9325620.1"/>
    <property type="molecule type" value="Genomic_DNA"/>
</dbReference>
<accession>A0A9P5SF75</accession>
<dbReference type="InterPro" id="IPR004097">
    <property type="entry name" value="DHHA2"/>
</dbReference>
<dbReference type="Proteomes" id="UP000696485">
    <property type="component" value="Unassembled WGS sequence"/>
</dbReference>
<reference evidence="3" key="1">
    <citation type="journal article" date="2020" name="Fungal Divers.">
        <title>Resolving the Mortierellaceae phylogeny through synthesis of multi-gene phylogenetics and phylogenomics.</title>
        <authorList>
            <person name="Vandepol N."/>
            <person name="Liber J."/>
            <person name="Desiro A."/>
            <person name="Na H."/>
            <person name="Kennedy M."/>
            <person name="Barry K."/>
            <person name="Grigoriev I.V."/>
            <person name="Miller A.N."/>
            <person name="O'Donnell K."/>
            <person name="Stajich J.E."/>
            <person name="Bonito G."/>
        </authorList>
    </citation>
    <scope>NUCLEOTIDE SEQUENCE</scope>
    <source>
        <strain evidence="3">NVP1</strain>
    </source>
</reference>
<evidence type="ECO:0000313" key="3">
    <source>
        <dbReference type="EMBL" id="KAF9325620.1"/>
    </source>
</evidence>
<dbReference type="SUPFAM" id="SSF64182">
    <property type="entry name" value="DHH phosphoesterases"/>
    <property type="match status" value="1"/>
</dbReference>
<feature type="signal peptide" evidence="1">
    <location>
        <begin position="1"/>
        <end position="26"/>
    </location>
</feature>
<evidence type="ECO:0000256" key="1">
    <source>
        <dbReference type="SAM" id="SignalP"/>
    </source>
</evidence>
<evidence type="ECO:0000259" key="2">
    <source>
        <dbReference type="Pfam" id="PF02833"/>
    </source>
</evidence>
<comment type="caution">
    <text evidence="3">The sequence shown here is derived from an EMBL/GenBank/DDBJ whole genome shotgun (WGS) entry which is preliminary data.</text>
</comment>
<dbReference type="AlphaFoldDB" id="A0A9P5SF75"/>
<dbReference type="PANTHER" id="PTHR12112">
    <property type="entry name" value="BNIP - RELATED"/>
    <property type="match status" value="1"/>
</dbReference>
<dbReference type="Gene3D" id="3.90.1640.10">
    <property type="entry name" value="inorganic pyrophosphatase (n-terminal core)"/>
    <property type="match status" value="1"/>
</dbReference>
<dbReference type="Pfam" id="PF02833">
    <property type="entry name" value="DHHA2"/>
    <property type="match status" value="1"/>
</dbReference>
<sequence>MRPIDLDSFISALTTAFFLALHLASASQPNSPTPIVLPFVNIPRADLALRSDVEYVFSTTNLSSSLLFFRDDLPQLTQIPPAQLSLFLVDHNKVADSMAMFPSAKVVGVIDHHKDEDLYRDTANPRRIAVTGSCATLVTDEFLAKAVNQATAAAAPGSASDRTVNGTTVALPDWAQQIRVGISSVVGLLSKYVARDGQEVVQAAVERWAQNRTLDLSMVLFSEDLGEGQGGYQRQILVNPMSASVGGFTAALEAVQEFGLARITVADTETFVKRGGRAFQQGNTAMSRKQIWPGVERILTQTPPDANL</sequence>
<name>A0A9P5SF75_9FUNG</name>
<dbReference type="GO" id="GO:0005737">
    <property type="term" value="C:cytoplasm"/>
    <property type="evidence" value="ECO:0007669"/>
    <property type="project" value="InterPro"/>
</dbReference>